<dbReference type="EnsemblMetazoa" id="Aqu2.1.17458_001">
    <property type="protein sequence ID" value="Aqu2.1.17458_001"/>
    <property type="gene ID" value="Aqu2.1.17458"/>
</dbReference>
<dbReference type="InterPro" id="IPR050863">
    <property type="entry name" value="CenT-Element_Derived"/>
</dbReference>
<protein>
    <recommendedName>
        <fullName evidence="1">DDE-1 domain-containing protein</fullName>
    </recommendedName>
</protein>
<accession>A0A1X7TRC9</accession>
<evidence type="ECO:0000259" key="1">
    <source>
        <dbReference type="Pfam" id="PF03184"/>
    </source>
</evidence>
<dbReference type="PANTHER" id="PTHR19303">
    <property type="entry name" value="TRANSPOSON"/>
    <property type="match status" value="1"/>
</dbReference>
<name>A0A1X7TRC9_AMPQE</name>
<organism evidence="2">
    <name type="scientific">Amphimedon queenslandica</name>
    <name type="common">Sponge</name>
    <dbReference type="NCBI Taxonomy" id="400682"/>
    <lineage>
        <taxon>Eukaryota</taxon>
        <taxon>Metazoa</taxon>
        <taxon>Porifera</taxon>
        <taxon>Demospongiae</taxon>
        <taxon>Heteroscleromorpha</taxon>
        <taxon>Haplosclerida</taxon>
        <taxon>Niphatidae</taxon>
        <taxon>Amphimedon</taxon>
    </lineage>
</organism>
<evidence type="ECO:0000313" key="2">
    <source>
        <dbReference type="EnsemblMetazoa" id="Aqu2.1.17458_001"/>
    </source>
</evidence>
<feature type="domain" description="DDE-1" evidence="1">
    <location>
        <begin position="271"/>
        <end position="416"/>
    </location>
</feature>
<proteinExistence type="predicted"/>
<dbReference type="GO" id="GO:0003677">
    <property type="term" value="F:DNA binding"/>
    <property type="evidence" value="ECO:0007669"/>
    <property type="project" value="TreeGrafter"/>
</dbReference>
<dbReference type="eggNOG" id="KOG3105">
    <property type="taxonomic scope" value="Eukaryota"/>
</dbReference>
<reference evidence="2" key="1">
    <citation type="submission" date="2017-05" db="UniProtKB">
        <authorList>
            <consortium name="EnsemblMetazoa"/>
        </authorList>
    </citation>
    <scope>IDENTIFICATION</scope>
</reference>
<dbReference type="OrthoDB" id="6097312at2759"/>
<dbReference type="GO" id="GO:0005634">
    <property type="term" value="C:nucleus"/>
    <property type="evidence" value="ECO:0007669"/>
    <property type="project" value="TreeGrafter"/>
</dbReference>
<sequence>MALLKYFPRKPRDTSIESDMETSSMPRSTVLNIQTEVDRINGDRKKKKRGSYVLISQAEKAAVAKYASENGVTKAVQHFKDKNVKASSVRDWMHLYKKVMKEKCKVATTGEVVNIAELPEKRRGRPPALGYKLDKCLQNLICGMRSRGTPIGTSVTIAVGRAILLKHDRSGALQEFGGHVDLGKEWARSFLKRMGFTKRRASSTSKVLPFNFKELQEDFLTTIKAVVEMEEVPREMIINWDQTAIKVCPSCTWTMELRGTKRVEISNMDDKRQITAVFACTCSGKFLPIQLIYQGTTHRCYPQGVLFPPDWDICCTPNHWSNEATMIKYVQNIIIPYVIETRKHLQLDCNHPALVIFDVFRGQCTEAVIKLLEENNILYVLIPPNTTDKLQPLDLSVNKPAKDFMRRKFQGWYSNIVHQQLENGTEEEVDTRLSVMKPLSAQWIIEMFDYFITHPSIIINGFREAGITEILDQNQQ</sequence>
<dbReference type="AlphaFoldDB" id="A0A1X7TRC9"/>
<dbReference type="Pfam" id="PF03184">
    <property type="entry name" value="DDE_1"/>
    <property type="match status" value="1"/>
</dbReference>
<dbReference type="InParanoid" id="A0A1X7TRC9"/>
<dbReference type="InterPro" id="IPR004875">
    <property type="entry name" value="DDE_SF_endonuclease_dom"/>
</dbReference>